<name>A0A142KAX7_9CAUD</name>
<keyword evidence="2" id="KW-1185">Reference proteome</keyword>
<evidence type="ECO:0000313" key="2">
    <source>
        <dbReference type="Proteomes" id="UP000201844"/>
    </source>
</evidence>
<dbReference type="EMBL" id="KU963256">
    <property type="protein sequence ID" value="AMS03260.1"/>
    <property type="molecule type" value="Genomic_DNA"/>
</dbReference>
<dbReference type="KEGG" id="vg:29123283"/>
<gene>
    <name evidence="1" type="primary">17</name>
    <name evidence="1" type="ORF">SEA_LUCKY10_17</name>
</gene>
<dbReference type="OrthoDB" id="12325at10239"/>
<dbReference type="GeneID" id="29123283"/>
<accession>A0A142KAX7</accession>
<sequence>MGVLELAEIELVADDDSMVVSGGGFDIRHIKLSSDPDDLFSDELELKIIETAYAPGGMDGGNTYPVRELVLPFNLYDTGQGIEATISRFRKMWRPGRSIEWRVTTHLSGLRWLHLRRSAGIKFSPKQDWNLDGCVRATVTATALQPNYESPPMEVLLTNPTSGTNTLWAPAWNPTDQKCWPEWSLKPGSAATKFSFADFSFGNEQEIDVTWTPGQHANRMIVTDPITTMWSVMSDPVMDTYVASDLSNASGQMGGVEPLYWIPPYTGSPEDPVLLPVTITGPAGAQVKLTLRRFWSAESGLE</sequence>
<protein>
    <submittedName>
        <fullName evidence="1">Minor tail protein</fullName>
    </submittedName>
</protein>
<proteinExistence type="predicted"/>
<dbReference type="RefSeq" id="YP_009304276.1">
    <property type="nucleotide sequence ID" value="NC_031267.1"/>
</dbReference>
<reference evidence="2" key="1">
    <citation type="submission" date="2016-03" db="EMBL/GenBank/DDBJ databases">
        <authorList>
            <person name="Ploux O."/>
        </authorList>
    </citation>
    <scope>NUCLEOTIDE SEQUENCE [LARGE SCALE GENOMIC DNA]</scope>
</reference>
<dbReference type="Proteomes" id="UP000201844">
    <property type="component" value="Segment"/>
</dbReference>
<evidence type="ECO:0000313" key="1">
    <source>
        <dbReference type="EMBL" id="AMS03260.1"/>
    </source>
</evidence>
<organism evidence="1 2">
    <name type="scientific">Gordonia phage Lucky10</name>
    <dbReference type="NCBI Taxonomy" id="1821557"/>
    <lineage>
        <taxon>Viruses</taxon>
        <taxon>Duplodnaviria</taxon>
        <taxon>Heunggongvirae</taxon>
        <taxon>Uroviricota</taxon>
        <taxon>Caudoviricetes</taxon>
        <taxon>Luckytenvirus</taxon>
        <taxon>Luckytenvirus lucky10</taxon>
    </lineage>
</organism>